<comment type="similarity">
    <text evidence="1 4">Belongs to the D-isomer specific 2-hydroxyacid dehydrogenase family.</text>
</comment>
<feature type="domain" description="D-isomer specific 2-hydroxyacid dehydrogenase NAD-binding" evidence="6">
    <location>
        <begin position="105"/>
        <end position="278"/>
    </location>
</feature>
<organism evidence="7 8">
    <name type="scientific">Bacillus yapensis</name>
    <dbReference type="NCBI Taxonomy" id="2492960"/>
    <lineage>
        <taxon>Bacteria</taxon>
        <taxon>Bacillati</taxon>
        <taxon>Bacillota</taxon>
        <taxon>Bacilli</taxon>
        <taxon>Bacillales</taxon>
        <taxon>Bacillaceae</taxon>
        <taxon>Bacillus</taxon>
    </lineage>
</organism>
<evidence type="ECO:0000259" key="6">
    <source>
        <dbReference type="Pfam" id="PF02826"/>
    </source>
</evidence>
<sequence>MKIVSSLLPEQALQEAIQKKFPEIQFQFFKGMKNAFESFQEAEVFMTYGEDLTEELIHSARNLRWIMVMSAGLEKMPLAACEEKGILVTNARGVHKIPMAEFTLGAMLQYVKQTKLLSEREADENWDRKIPMAELCGKTILILGVGAIGGEIARLAKAFRMNTIGVNRSGDQVDYVDELYTMKEVPEVIEKADFIVSVLPSTDETSNVLTYEHFQAMKNTAVFINIGRGDLVKDETLLKALENNEIAHAYLDVFEQEPLPKGHSFWKMENVTVTPHLSSITKNYLPRAFEIFEQNLHTYNKKGVNYKNRIDLSRGY</sequence>
<evidence type="ECO:0000256" key="4">
    <source>
        <dbReference type="RuleBase" id="RU003719"/>
    </source>
</evidence>
<dbReference type="OrthoDB" id="9805416at2"/>
<dbReference type="AlphaFoldDB" id="A0A431VSQ9"/>
<evidence type="ECO:0000313" key="8">
    <source>
        <dbReference type="Proteomes" id="UP000271374"/>
    </source>
</evidence>
<dbReference type="PANTHER" id="PTHR43333">
    <property type="entry name" value="2-HACID_DH_C DOMAIN-CONTAINING PROTEIN"/>
    <property type="match status" value="1"/>
</dbReference>
<evidence type="ECO:0000259" key="5">
    <source>
        <dbReference type="Pfam" id="PF00389"/>
    </source>
</evidence>
<dbReference type="Pfam" id="PF00389">
    <property type="entry name" value="2-Hacid_dh"/>
    <property type="match status" value="1"/>
</dbReference>
<dbReference type="Pfam" id="PF02826">
    <property type="entry name" value="2-Hacid_dh_C"/>
    <property type="match status" value="1"/>
</dbReference>
<keyword evidence="8" id="KW-1185">Reference proteome</keyword>
<dbReference type="InterPro" id="IPR036291">
    <property type="entry name" value="NAD(P)-bd_dom_sf"/>
</dbReference>
<reference evidence="7 8" key="1">
    <citation type="submission" date="2018-12" db="EMBL/GenBank/DDBJ databases">
        <title>Bacillus yapensis draft genome sequence.</title>
        <authorList>
            <person name="Yu L."/>
            <person name="Xu X."/>
            <person name="Tang X."/>
        </authorList>
    </citation>
    <scope>NUCLEOTIDE SEQUENCE [LARGE SCALE GENOMIC DNA]</scope>
    <source>
        <strain evidence="7 8">XXST-01</strain>
    </source>
</reference>
<keyword evidence="3" id="KW-0520">NAD</keyword>
<evidence type="ECO:0000256" key="1">
    <source>
        <dbReference type="ARBA" id="ARBA00005854"/>
    </source>
</evidence>
<dbReference type="SUPFAM" id="SSF51735">
    <property type="entry name" value="NAD(P)-binding Rossmann-fold domains"/>
    <property type="match status" value="1"/>
</dbReference>
<evidence type="ECO:0000313" key="7">
    <source>
        <dbReference type="EMBL" id="RTR26143.1"/>
    </source>
</evidence>
<dbReference type="EMBL" id="RXNT01000026">
    <property type="protein sequence ID" value="RTR26143.1"/>
    <property type="molecule type" value="Genomic_DNA"/>
</dbReference>
<dbReference type="GO" id="GO:0051287">
    <property type="term" value="F:NAD binding"/>
    <property type="evidence" value="ECO:0007669"/>
    <property type="project" value="InterPro"/>
</dbReference>
<dbReference type="FunFam" id="3.40.50.720:FF:000363">
    <property type="entry name" value="D-isomer specific 2-hydroxyacid dehydrogenase"/>
    <property type="match status" value="1"/>
</dbReference>
<dbReference type="InterPro" id="IPR006139">
    <property type="entry name" value="D-isomer_2_OHA_DH_cat_dom"/>
</dbReference>
<keyword evidence="2 4" id="KW-0560">Oxidoreductase</keyword>
<dbReference type="CDD" id="cd05300">
    <property type="entry name" value="2-Hacid_dh_1"/>
    <property type="match status" value="1"/>
</dbReference>
<protein>
    <submittedName>
        <fullName evidence="7">D-2-hydroxyacid dehydrogenase</fullName>
    </submittedName>
</protein>
<dbReference type="Proteomes" id="UP000271374">
    <property type="component" value="Unassembled WGS sequence"/>
</dbReference>
<dbReference type="SUPFAM" id="SSF52283">
    <property type="entry name" value="Formate/glycerate dehydrogenase catalytic domain-like"/>
    <property type="match status" value="1"/>
</dbReference>
<feature type="domain" description="D-isomer specific 2-hydroxyacid dehydrogenase catalytic" evidence="5">
    <location>
        <begin position="10"/>
        <end position="302"/>
    </location>
</feature>
<name>A0A431VSQ9_9BACI</name>
<proteinExistence type="inferred from homology"/>
<gene>
    <name evidence="7" type="ORF">EKG37_21795</name>
</gene>
<evidence type="ECO:0000256" key="2">
    <source>
        <dbReference type="ARBA" id="ARBA00023002"/>
    </source>
</evidence>
<comment type="caution">
    <text evidence="7">The sequence shown here is derived from an EMBL/GenBank/DDBJ whole genome shotgun (WGS) entry which is preliminary data.</text>
</comment>
<dbReference type="Gene3D" id="3.40.50.720">
    <property type="entry name" value="NAD(P)-binding Rossmann-like Domain"/>
    <property type="match status" value="2"/>
</dbReference>
<dbReference type="RefSeq" id="WP_126410872.1">
    <property type="nucleotide sequence ID" value="NZ_RXNT01000026.1"/>
</dbReference>
<accession>A0A431VSQ9</accession>
<dbReference type="PANTHER" id="PTHR43333:SF1">
    <property type="entry name" value="D-ISOMER SPECIFIC 2-HYDROXYACID DEHYDROGENASE NAD-BINDING DOMAIN-CONTAINING PROTEIN"/>
    <property type="match status" value="1"/>
</dbReference>
<evidence type="ECO:0000256" key="3">
    <source>
        <dbReference type="ARBA" id="ARBA00023027"/>
    </source>
</evidence>
<dbReference type="InterPro" id="IPR006140">
    <property type="entry name" value="D-isomer_DH_NAD-bd"/>
</dbReference>
<dbReference type="GO" id="GO:0016616">
    <property type="term" value="F:oxidoreductase activity, acting on the CH-OH group of donors, NAD or NADP as acceptor"/>
    <property type="evidence" value="ECO:0007669"/>
    <property type="project" value="InterPro"/>
</dbReference>